<evidence type="ECO:0000259" key="3">
    <source>
        <dbReference type="PROSITE" id="PS50125"/>
    </source>
</evidence>
<comment type="caution">
    <text evidence="4">The sequence shown here is derived from an EMBL/GenBank/DDBJ whole genome shotgun (WGS) entry which is preliminary data.</text>
</comment>
<feature type="transmembrane region" description="Helical" evidence="2">
    <location>
        <begin position="12"/>
        <end position="34"/>
    </location>
</feature>
<keyword evidence="2" id="KW-0472">Membrane</keyword>
<evidence type="ECO:0000313" key="4">
    <source>
        <dbReference type="EMBL" id="PIB77460.1"/>
    </source>
</evidence>
<dbReference type="OrthoDB" id="9801841at2"/>
<dbReference type="GO" id="GO:0009190">
    <property type="term" value="P:cyclic nucleotide biosynthetic process"/>
    <property type="evidence" value="ECO:0007669"/>
    <property type="project" value="InterPro"/>
</dbReference>
<organism evidence="4 5">
    <name type="scientific">Mycolicibacterium brumae</name>
    <dbReference type="NCBI Taxonomy" id="85968"/>
    <lineage>
        <taxon>Bacteria</taxon>
        <taxon>Bacillati</taxon>
        <taxon>Actinomycetota</taxon>
        <taxon>Actinomycetes</taxon>
        <taxon>Mycobacteriales</taxon>
        <taxon>Mycobacteriaceae</taxon>
        <taxon>Mycolicibacterium</taxon>
    </lineage>
</organism>
<dbReference type="SMART" id="SM00044">
    <property type="entry name" value="CYCc"/>
    <property type="match status" value="1"/>
</dbReference>
<dbReference type="EMBL" id="PDCN02000001">
    <property type="protein sequence ID" value="PIB77460.1"/>
    <property type="molecule type" value="Genomic_DNA"/>
</dbReference>
<dbReference type="CDD" id="cd07302">
    <property type="entry name" value="CHD"/>
    <property type="match status" value="1"/>
</dbReference>
<dbReference type="PROSITE" id="PS50125">
    <property type="entry name" value="GUANYLATE_CYCLASE_2"/>
    <property type="match status" value="1"/>
</dbReference>
<dbReference type="GO" id="GO:0004016">
    <property type="term" value="F:adenylate cyclase activity"/>
    <property type="evidence" value="ECO:0007669"/>
    <property type="project" value="UniProtKB-ARBA"/>
</dbReference>
<reference evidence="4 5" key="1">
    <citation type="journal article" date="2017" name="Infect. Genet. Evol.">
        <title>The new phylogeny of the genus Mycobacterium: The old and the news.</title>
        <authorList>
            <person name="Tortoli E."/>
            <person name="Fedrizzi T."/>
            <person name="Meehan C.J."/>
            <person name="Trovato A."/>
            <person name="Grottola A."/>
            <person name="Giacobazzi E."/>
            <person name="Serpini G.F."/>
            <person name="Tagliazucchi S."/>
            <person name="Fabio A."/>
            <person name="Bettua C."/>
            <person name="Bertorelli R."/>
            <person name="Frascaro F."/>
            <person name="De Sanctis V."/>
            <person name="Pecorari M."/>
            <person name="Jousson O."/>
            <person name="Segata N."/>
            <person name="Cirillo D.M."/>
        </authorList>
    </citation>
    <scope>NUCLEOTIDE SEQUENCE [LARGE SCALE GENOMIC DNA]</scope>
    <source>
        <strain evidence="4 5">CIP1034565</strain>
    </source>
</reference>
<evidence type="ECO:0000313" key="5">
    <source>
        <dbReference type="Proteomes" id="UP000230551"/>
    </source>
</evidence>
<dbReference type="Pfam" id="PF00211">
    <property type="entry name" value="Guanylate_cyc"/>
    <property type="match status" value="1"/>
</dbReference>
<comment type="similarity">
    <text evidence="1">Belongs to the adenylyl cyclase class-3 family.</text>
</comment>
<evidence type="ECO:0000256" key="2">
    <source>
        <dbReference type="SAM" id="Phobius"/>
    </source>
</evidence>
<feature type="domain" description="Guanylate cyclase" evidence="3">
    <location>
        <begin position="114"/>
        <end position="226"/>
    </location>
</feature>
<dbReference type="InterPro" id="IPR001054">
    <property type="entry name" value="A/G_cyclase"/>
</dbReference>
<dbReference type="SUPFAM" id="SSF55073">
    <property type="entry name" value="Nucleotide cyclase"/>
    <property type="match status" value="1"/>
</dbReference>
<dbReference type="AlphaFoldDB" id="A0A2G5PH37"/>
<keyword evidence="5" id="KW-1185">Reference proteome</keyword>
<name>A0A2G5PH37_9MYCO</name>
<keyword evidence="2" id="KW-1133">Transmembrane helix</keyword>
<dbReference type="GO" id="GO:0035556">
    <property type="term" value="P:intracellular signal transduction"/>
    <property type="evidence" value="ECO:0007669"/>
    <property type="project" value="InterPro"/>
</dbReference>
<dbReference type="InterPro" id="IPR029787">
    <property type="entry name" value="Nucleotide_cyclase"/>
</dbReference>
<gene>
    <name evidence="4" type="ORF">CQY22_000355</name>
</gene>
<protein>
    <submittedName>
        <fullName evidence="4">Adenylate/guanylate cyclase domain-containing protein</fullName>
    </submittedName>
</protein>
<dbReference type="Proteomes" id="UP000230551">
    <property type="component" value="Unassembled WGS sequence"/>
</dbReference>
<proteinExistence type="inferred from homology"/>
<evidence type="ECO:0000256" key="1">
    <source>
        <dbReference type="ARBA" id="ARBA00005381"/>
    </source>
</evidence>
<dbReference type="PANTHER" id="PTHR43081:SF1">
    <property type="entry name" value="ADENYLATE CYCLASE, TERMINAL-DIFFERENTIATION SPECIFIC"/>
    <property type="match status" value="1"/>
</dbReference>
<dbReference type="PANTHER" id="PTHR43081">
    <property type="entry name" value="ADENYLATE CYCLASE, TERMINAL-DIFFERENTIATION SPECIFIC-RELATED"/>
    <property type="match status" value="1"/>
</dbReference>
<dbReference type="InterPro" id="IPR050697">
    <property type="entry name" value="Adenylyl/Guanylyl_Cyclase_3/4"/>
</dbReference>
<dbReference type="RefSeq" id="WP_090588657.1">
    <property type="nucleotide sequence ID" value="NZ_CP104302.1"/>
</dbReference>
<dbReference type="STRING" id="85968.GCA_900073015_01775"/>
<accession>A0A2G5PH37</accession>
<sequence>MDSQQSWDTAWIAVGIVGVLALAAVITLSVLLIVARKQLRSARAELDRIRDEQGRRRKRIGLAPLAVKTVWETGNSLITKGIGATVRNSIEDLAGWAKVERPDLARITADGEVVIAFSDIEGSTELNETLGDREWVKVLDRHNKLVTRAVENHGGHVVKNQGDGFMIAFADPAEAVRACVDVQHDLETTAIAKQPIRVRMGLHQGSSVRRGDDLFGRNVAMAARVAAQASGGQILISQPVRDAVADTDIEVGEPRTVELKGIRGSQDLYPVLIPELATS</sequence>
<dbReference type="Gene3D" id="3.30.70.1230">
    <property type="entry name" value="Nucleotide cyclase"/>
    <property type="match status" value="1"/>
</dbReference>
<keyword evidence="2" id="KW-0812">Transmembrane</keyword>